<dbReference type="SUPFAM" id="SSF53323">
    <property type="entry name" value="Pyruvate-ferredoxin oxidoreductase, PFOR, domain III"/>
    <property type="match status" value="1"/>
</dbReference>
<dbReference type="InterPro" id="IPR009014">
    <property type="entry name" value="Transketo_C/PFOR_II"/>
</dbReference>
<protein>
    <submittedName>
        <fullName evidence="5">2-oxoglutarate ferredoxin oxidoreductase subunit alpha</fullName>
    </submittedName>
</protein>
<dbReference type="CDD" id="cd07034">
    <property type="entry name" value="TPP_PYR_PFOR_IOR-alpha_like"/>
    <property type="match status" value="1"/>
</dbReference>
<feature type="domain" description="Pyruvate flavodoxin/ferredoxin oxidoreductase pyrimidine binding" evidence="4">
    <location>
        <begin position="214"/>
        <end position="454"/>
    </location>
</feature>
<dbReference type="Gene3D" id="3.40.50.970">
    <property type="match status" value="1"/>
</dbReference>
<accession>A0A1M6QBA7</accession>
<dbReference type="FunFam" id="3.40.50.970:FF:000022">
    <property type="entry name" value="2-oxoglutarate ferredoxin oxidoreductase alpha subunit"/>
    <property type="match status" value="1"/>
</dbReference>
<feature type="region of interest" description="Disordered" evidence="2">
    <location>
        <begin position="423"/>
        <end position="456"/>
    </location>
</feature>
<dbReference type="EMBL" id="FQZV01000086">
    <property type="protein sequence ID" value="SHK17448.1"/>
    <property type="molecule type" value="Genomic_DNA"/>
</dbReference>
<dbReference type="InterPro" id="IPR022367">
    <property type="entry name" value="2-oxoacid/accept_OxRdtase_asu"/>
</dbReference>
<dbReference type="InterPro" id="IPR002869">
    <property type="entry name" value="Pyrv_flavodox_OxRed_cen"/>
</dbReference>
<gene>
    <name evidence="5" type="ORF">SAMN02745975_03808</name>
</gene>
<evidence type="ECO:0000313" key="6">
    <source>
        <dbReference type="Proteomes" id="UP000184536"/>
    </source>
</evidence>
<dbReference type="InterPro" id="IPR050722">
    <property type="entry name" value="Pyruvate:ferred/Flavod_OxRd"/>
</dbReference>
<dbReference type="SUPFAM" id="SSF52518">
    <property type="entry name" value="Thiamin diphosphate-binding fold (THDP-binding)"/>
    <property type="match status" value="1"/>
</dbReference>
<keyword evidence="6" id="KW-1185">Reference proteome</keyword>
<feature type="domain" description="Pyruvate/ketoisovalerate oxidoreductase catalytic" evidence="3">
    <location>
        <begin position="14"/>
        <end position="179"/>
    </location>
</feature>
<proteinExistence type="predicted"/>
<dbReference type="OrthoDB" id="9794954at2"/>
<dbReference type="InterPro" id="IPR019752">
    <property type="entry name" value="Pyrv/ketoisovalerate_OxRed_cat"/>
</dbReference>
<dbReference type="Pfam" id="PF01855">
    <property type="entry name" value="POR_N"/>
    <property type="match status" value="1"/>
</dbReference>
<dbReference type="Proteomes" id="UP000184536">
    <property type="component" value="Unassembled WGS sequence"/>
</dbReference>
<evidence type="ECO:0000259" key="3">
    <source>
        <dbReference type="Pfam" id="PF01558"/>
    </source>
</evidence>
<sequence>MTKKITVMFGGIQGEGVVSTGDTLIRALSRSGYFAYGYRTFSSRIKGGHTNYVIEVCTKKVLSCSDKLDILVAFDQDTIALQYKKLKKGGLLIYDDIILVKELQNTLEDKNIQWISVPLTGTAKEYGATVMKNTAIIGILGKLFQLPFSKLEGVIHQSFQKKSEEILVKNLSVLKKSYETPFAEDFDHLQYTLSPSADQTIRAAMIGNEAIALGALSAGCRFMAAYPITPASEIMEYLTKKFPQVNGVMVQTEDEISAVTMTIGASYAGTRSMTATSGPGISLMMEGIGLAGMAEIPLVIVDAQRGGPSTGLPTKHEQSDLNSLYYGPHGEIPSIILYPYSVEECFYQTIEAFNLAEKYQCPVFILSDLNLSLSRQTIDPLDIHQISIDRGKVASASSHNLPSSKSYKRFLFTDDGISPRAYPGTPDHMHPITGIEHQESGRPDESDQNRSRMMEKRMSKLKPLKDLPGIDLFGNPNSSLLILSMGSNFGIIQDAVASLDTPVAIGMMKRIKPLPASQLSCLFQQYHKILVVENNCTGQLANILKQETGYHQQIHSLLKYNGLPFTHQDIQMKIEELI</sequence>
<dbReference type="NCBIfam" id="TIGR03710">
    <property type="entry name" value="OAFO_sf"/>
    <property type="match status" value="1"/>
</dbReference>
<dbReference type="GO" id="GO:0006979">
    <property type="term" value="P:response to oxidative stress"/>
    <property type="evidence" value="ECO:0007669"/>
    <property type="project" value="TreeGrafter"/>
</dbReference>
<evidence type="ECO:0000256" key="1">
    <source>
        <dbReference type="ARBA" id="ARBA00023002"/>
    </source>
</evidence>
<dbReference type="Gene3D" id="3.40.50.920">
    <property type="match status" value="1"/>
</dbReference>
<dbReference type="Gene3D" id="3.40.920.10">
    <property type="entry name" value="Pyruvate-ferredoxin oxidoreductase, PFOR, domain III"/>
    <property type="match status" value="1"/>
</dbReference>
<dbReference type="SUPFAM" id="SSF52922">
    <property type="entry name" value="TK C-terminal domain-like"/>
    <property type="match status" value="1"/>
</dbReference>
<evidence type="ECO:0000313" key="5">
    <source>
        <dbReference type="EMBL" id="SHK17448.1"/>
    </source>
</evidence>
<evidence type="ECO:0000259" key="4">
    <source>
        <dbReference type="Pfam" id="PF01855"/>
    </source>
</evidence>
<dbReference type="InterPro" id="IPR029061">
    <property type="entry name" value="THDP-binding"/>
</dbReference>
<reference evidence="6" key="1">
    <citation type="submission" date="2016-11" db="EMBL/GenBank/DDBJ databases">
        <authorList>
            <person name="Varghese N."/>
            <person name="Submissions S."/>
        </authorList>
    </citation>
    <scope>NUCLEOTIDE SEQUENCE [LARGE SCALE GENOMIC DNA]</scope>
    <source>
        <strain evidence="6">DSM 17957</strain>
    </source>
</reference>
<keyword evidence="1" id="KW-0560">Oxidoreductase</keyword>
<feature type="compositionally biased region" description="Basic and acidic residues" evidence="2">
    <location>
        <begin position="436"/>
        <end position="456"/>
    </location>
</feature>
<organism evidence="5 6">
    <name type="scientific">Geosporobacter subterraneus DSM 17957</name>
    <dbReference type="NCBI Taxonomy" id="1121919"/>
    <lineage>
        <taxon>Bacteria</taxon>
        <taxon>Bacillati</taxon>
        <taxon>Bacillota</taxon>
        <taxon>Clostridia</taxon>
        <taxon>Peptostreptococcales</taxon>
        <taxon>Thermotaleaceae</taxon>
        <taxon>Geosporobacter</taxon>
    </lineage>
</organism>
<dbReference type="STRING" id="1121919.SAMN02745975_03808"/>
<dbReference type="PANTHER" id="PTHR32154:SF20">
    <property type="entry name" value="2-OXOGLUTARATE OXIDOREDUCTASE SUBUNIT KORA"/>
    <property type="match status" value="1"/>
</dbReference>
<dbReference type="InterPro" id="IPR002880">
    <property type="entry name" value="Pyrv_Fd/Flavodoxin_OxRdtase_N"/>
</dbReference>
<dbReference type="GO" id="GO:0016903">
    <property type="term" value="F:oxidoreductase activity, acting on the aldehyde or oxo group of donors"/>
    <property type="evidence" value="ECO:0007669"/>
    <property type="project" value="InterPro"/>
</dbReference>
<evidence type="ECO:0000256" key="2">
    <source>
        <dbReference type="SAM" id="MobiDB-lite"/>
    </source>
</evidence>
<dbReference type="Pfam" id="PF01558">
    <property type="entry name" value="POR"/>
    <property type="match status" value="1"/>
</dbReference>
<dbReference type="PANTHER" id="PTHR32154">
    <property type="entry name" value="PYRUVATE-FLAVODOXIN OXIDOREDUCTASE-RELATED"/>
    <property type="match status" value="1"/>
</dbReference>
<name>A0A1M6QBA7_9FIRM</name>
<dbReference type="RefSeq" id="WP_110942749.1">
    <property type="nucleotide sequence ID" value="NZ_FQZV01000086.1"/>
</dbReference>
<dbReference type="AlphaFoldDB" id="A0A1M6QBA7"/>